<sequence length="77" mass="8739">MSGNENGRASRPGFWSQPPSCAVVYWVCVVVVFLLTTAFWPTVIMLALGSVFACCVLARRKQAVTRPMPRRRVQRRR</sequence>
<proteinExistence type="predicted"/>
<name>A0A518DHI2_9BACT</name>
<accession>A0A518DHI2</accession>
<keyword evidence="1" id="KW-0812">Transmembrane</keyword>
<evidence type="ECO:0000313" key="3">
    <source>
        <dbReference type="Proteomes" id="UP000317429"/>
    </source>
</evidence>
<keyword evidence="1" id="KW-1133">Transmembrane helix</keyword>
<keyword evidence="3" id="KW-1185">Reference proteome</keyword>
<reference evidence="2 3" key="1">
    <citation type="submission" date="2019-02" db="EMBL/GenBank/DDBJ databases">
        <title>Deep-cultivation of Planctomycetes and their phenomic and genomic characterization uncovers novel biology.</title>
        <authorList>
            <person name="Wiegand S."/>
            <person name="Jogler M."/>
            <person name="Boedeker C."/>
            <person name="Pinto D."/>
            <person name="Vollmers J."/>
            <person name="Rivas-Marin E."/>
            <person name="Kohn T."/>
            <person name="Peeters S.H."/>
            <person name="Heuer A."/>
            <person name="Rast P."/>
            <person name="Oberbeckmann S."/>
            <person name="Bunk B."/>
            <person name="Jeske O."/>
            <person name="Meyerdierks A."/>
            <person name="Storesund J.E."/>
            <person name="Kallscheuer N."/>
            <person name="Luecker S."/>
            <person name="Lage O.M."/>
            <person name="Pohl T."/>
            <person name="Merkel B.J."/>
            <person name="Hornburger P."/>
            <person name="Mueller R.-W."/>
            <person name="Bruemmer F."/>
            <person name="Labrenz M."/>
            <person name="Spormann A.M."/>
            <person name="Op den Camp H."/>
            <person name="Overmann J."/>
            <person name="Amann R."/>
            <person name="Jetten M.S.M."/>
            <person name="Mascher T."/>
            <person name="Medema M.H."/>
            <person name="Devos D.P."/>
            <person name="Kaster A.-K."/>
            <person name="Ovreas L."/>
            <person name="Rohde M."/>
            <person name="Galperin M.Y."/>
            <person name="Jogler C."/>
        </authorList>
    </citation>
    <scope>NUCLEOTIDE SEQUENCE [LARGE SCALE GENOMIC DNA]</scope>
    <source>
        <strain evidence="2 3">Pla175</strain>
    </source>
</reference>
<gene>
    <name evidence="2" type="ORF">Pla175_43150</name>
</gene>
<feature type="transmembrane region" description="Helical" evidence="1">
    <location>
        <begin position="24"/>
        <end position="57"/>
    </location>
</feature>
<evidence type="ECO:0000313" key="2">
    <source>
        <dbReference type="EMBL" id="QDU90902.1"/>
    </source>
</evidence>
<dbReference type="EMBL" id="CP036291">
    <property type="protein sequence ID" value="QDU90902.1"/>
    <property type="molecule type" value="Genomic_DNA"/>
</dbReference>
<evidence type="ECO:0000256" key="1">
    <source>
        <dbReference type="SAM" id="Phobius"/>
    </source>
</evidence>
<organism evidence="2 3">
    <name type="scientific">Pirellulimonas nuda</name>
    <dbReference type="NCBI Taxonomy" id="2528009"/>
    <lineage>
        <taxon>Bacteria</taxon>
        <taxon>Pseudomonadati</taxon>
        <taxon>Planctomycetota</taxon>
        <taxon>Planctomycetia</taxon>
        <taxon>Pirellulales</taxon>
        <taxon>Lacipirellulaceae</taxon>
        <taxon>Pirellulimonas</taxon>
    </lineage>
</organism>
<keyword evidence="1" id="KW-0472">Membrane</keyword>
<dbReference type="Proteomes" id="UP000317429">
    <property type="component" value="Chromosome"/>
</dbReference>
<dbReference type="KEGG" id="pnd:Pla175_43150"/>
<dbReference type="AlphaFoldDB" id="A0A518DHI2"/>
<protein>
    <submittedName>
        <fullName evidence="2">Uncharacterized protein</fullName>
    </submittedName>
</protein>